<feature type="transmembrane region" description="Helical" evidence="6">
    <location>
        <begin position="36"/>
        <end position="53"/>
    </location>
</feature>
<proteinExistence type="inferred from homology"/>
<keyword evidence="5 6" id="KW-0472">Membrane</keyword>
<keyword evidence="3 6" id="KW-0812">Transmembrane</keyword>
<evidence type="ECO:0000256" key="6">
    <source>
        <dbReference type="SAM" id="Phobius"/>
    </source>
</evidence>
<feature type="transmembrane region" description="Helical" evidence="6">
    <location>
        <begin position="201"/>
        <end position="223"/>
    </location>
</feature>
<evidence type="ECO:0000256" key="3">
    <source>
        <dbReference type="ARBA" id="ARBA00022692"/>
    </source>
</evidence>
<evidence type="ECO:0000256" key="4">
    <source>
        <dbReference type="ARBA" id="ARBA00022989"/>
    </source>
</evidence>
<feature type="transmembrane region" description="Helical" evidence="6">
    <location>
        <begin position="267"/>
        <end position="285"/>
    </location>
</feature>
<reference evidence="7" key="1">
    <citation type="journal article" date="2014" name="Int. J. Syst. Evol. Microbiol.">
        <title>Complete genome of a new Firmicutes species belonging to the dominant human colonic microbiota ('Ruminococcus bicirculans') reveals two chromosomes and a selective capacity to utilize plant glucans.</title>
        <authorList>
            <consortium name="NISC Comparative Sequencing Program"/>
            <person name="Wegmann U."/>
            <person name="Louis P."/>
            <person name="Goesmann A."/>
            <person name="Henrissat B."/>
            <person name="Duncan S.H."/>
            <person name="Flint H.J."/>
        </authorList>
    </citation>
    <scope>NUCLEOTIDE SEQUENCE</scope>
    <source>
        <strain evidence="7">NBRC 108219</strain>
    </source>
</reference>
<name>A0ABQ5VDA4_9PROT</name>
<comment type="similarity">
    <text evidence="2">Belongs to the autoinducer-2 exporter (AI-2E) (TC 2.A.86) family.</text>
</comment>
<dbReference type="EMBL" id="BSNK01000002">
    <property type="protein sequence ID" value="GLQ24680.1"/>
    <property type="molecule type" value="Genomic_DNA"/>
</dbReference>
<keyword evidence="8" id="KW-1185">Reference proteome</keyword>
<feature type="transmembrane region" description="Helical" evidence="6">
    <location>
        <begin position="12"/>
        <end position="30"/>
    </location>
</feature>
<feature type="transmembrane region" description="Helical" evidence="6">
    <location>
        <begin position="229"/>
        <end position="255"/>
    </location>
</feature>
<protein>
    <submittedName>
        <fullName evidence="7">AI-2E family transporter</fullName>
    </submittedName>
</protein>
<evidence type="ECO:0000256" key="5">
    <source>
        <dbReference type="ARBA" id="ARBA00023136"/>
    </source>
</evidence>
<evidence type="ECO:0000256" key="1">
    <source>
        <dbReference type="ARBA" id="ARBA00004141"/>
    </source>
</evidence>
<comment type="subcellular location">
    <subcellularLocation>
        <location evidence="1">Membrane</location>
        <topology evidence="1">Multi-pass membrane protein</topology>
    </subcellularLocation>
</comment>
<feature type="transmembrane region" description="Helical" evidence="6">
    <location>
        <begin position="65"/>
        <end position="88"/>
    </location>
</feature>
<comment type="caution">
    <text evidence="7">The sequence shown here is derived from an EMBL/GenBank/DDBJ whole genome shotgun (WGS) entry which is preliminary data.</text>
</comment>
<dbReference type="PANTHER" id="PTHR21716:SF64">
    <property type="entry name" value="AI-2 TRANSPORT PROTEIN TQSA"/>
    <property type="match status" value="1"/>
</dbReference>
<dbReference type="PANTHER" id="PTHR21716">
    <property type="entry name" value="TRANSMEMBRANE PROTEIN"/>
    <property type="match status" value="1"/>
</dbReference>
<dbReference type="Pfam" id="PF01594">
    <property type="entry name" value="AI-2E_transport"/>
    <property type="match status" value="1"/>
</dbReference>
<evidence type="ECO:0000313" key="7">
    <source>
        <dbReference type="EMBL" id="GLQ24680.1"/>
    </source>
</evidence>
<evidence type="ECO:0000256" key="2">
    <source>
        <dbReference type="ARBA" id="ARBA00009773"/>
    </source>
</evidence>
<reference evidence="7" key="2">
    <citation type="submission" date="2023-01" db="EMBL/GenBank/DDBJ databases">
        <title>Draft genome sequence of Algimonas ampicilliniresistens strain NBRC 108219.</title>
        <authorList>
            <person name="Sun Q."/>
            <person name="Mori K."/>
        </authorList>
    </citation>
    <scope>NUCLEOTIDE SEQUENCE</scope>
    <source>
        <strain evidence="7">NBRC 108219</strain>
    </source>
</reference>
<gene>
    <name evidence="7" type="ORF">GCM10007853_25540</name>
</gene>
<organism evidence="7 8">
    <name type="scientific">Algimonas ampicilliniresistens</name>
    <dbReference type="NCBI Taxonomy" id="1298735"/>
    <lineage>
        <taxon>Bacteria</taxon>
        <taxon>Pseudomonadati</taxon>
        <taxon>Pseudomonadota</taxon>
        <taxon>Alphaproteobacteria</taxon>
        <taxon>Maricaulales</taxon>
        <taxon>Robiginitomaculaceae</taxon>
        <taxon>Algimonas</taxon>
    </lineage>
</organism>
<evidence type="ECO:0000313" key="8">
    <source>
        <dbReference type="Proteomes" id="UP001161391"/>
    </source>
</evidence>
<keyword evidence="4 6" id="KW-1133">Transmembrane helix</keyword>
<sequence>MQYKDSMTVDTTIRSSLLVIAAVAVFWTLYVTRDLVAPFALALFFWLAIDALARWIDNLSDRIPYWFALTIASLITVGLLAGLVVVVADTVSGVVDEVPRYQARIGELFAWVGELTGQDISFSALNERFALTDRLEGVIGGFASTIQGVLSEFVLIAIYVVFLFLAQASFPSKMDNLFPDPVRRAQASRIGTSIRHSIEQYISVQTLVSLMQTVISYIAMVALGLDNALFWALVIFILNYIPIVGGFAAVAMPVLFGLVEFDSFGRVAVLASILFAAQFVVSNTIQPKMMGDSMNMSALVVVLSLTVWGALWGGVGAFLSAPMTVILMIILAQFPTTRWIAILLSADGDPDMDGDGKPDKAPIQSL</sequence>
<feature type="transmembrane region" description="Helical" evidence="6">
    <location>
        <begin position="138"/>
        <end position="165"/>
    </location>
</feature>
<dbReference type="Proteomes" id="UP001161391">
    <property type="component" value="Unassembled WGS sequence"/>
</dbReference>
<dbReference type="InterPro" id="IPR002549">
    <property type="entry name" value="AI-2E-like"/>
</dbReference>
<feature type="transmembrane region" description="Helical" evidence="6">
    <location>
        <begin position="305"/>
        <end position="332"/>
    </location>
</feature>
<accession>A0ABQ5VDA4</accession>